<feature type="transmembrane region" description="Helical" evidence="7">
    <location>
        <begin position="50"/>
        <end position="69"/>
    </location>
</feature>
<keyword evidence="10" id="KW-1185">Reference proteome</keyword>
<evidence type="ECO:0000313" key="9">
    <source>
        <dbReference type="EMBL" id="KAF5246230.1"/>
    </source>
</evidence>
<comment type="caution">
    <text evidence="9">The sequence shown here is derived from an EMBL/GenBank/DDBJ whole genome shotgun (WGS) entry which is preliminary data.</text>
</comment>
<name>A0AAN6HJK8_FUSAU</name>
<protein>
    <recommendedName>
        <fullName evidence="8">Rhodopsin domain-containing protein</fullName>
    </recommendedName>
</protein>
<gene>
    <name evidence="9" type="ORF">FAUST_1347</name>
</gene>
<feature type="region of interest" description="Disordered" evidence="6">
    <location>
        <begin position="256"/>
        <end position="299"/>
    </location>
</feature>
<dbReference type="PANTHER" id="PTHR33048:SF93">
    <property type="entry name" value="INTEGRAL MEMBRANE PROTEIN"/>
    <property type="match status" value="1"/>
</dbReference>
<feature type="domain" description="Rhodopsin" evidence="8">
    <location>
        <begin position="115"/>
        <end position="243"/>
    </location>
</feature>
<feature type="transmembrane region" description="Helical" evidence="7">
    <location>
        <begin position="146"/>
        <end position="168"/>
    </location>
</feature>
<proteinExistence type="inferred from homology"/>
<dbReference type="InterPro" id="IPR049326">
    <property type="entry name" value="Rhodopsin_dom_fungi"/>
</dbReference>
<organism evidence="9 10">
    <name type="scientific">Fusarium austroamericanum</name>
    <dbReference type="NCBI Taxonomy" id="282268"/>
    <lineage>
        <taxon>Eukaryota</taxon>
        <taxon>Fungi</taxon>
        <taxon>Dikarya</taxon>
        <taxon>Ascomycota</taxon>
        <taxon>Pezizomycotina</taxon>
        <taxon>Sordariomycetes</taxon>
        <taxon>Hypocreomycetidae</taxon>
        <taxon>Hypocreales</taxon>
        <taxon>Nectriaceae</taxon>
        <taxon>Fusarium</taxon>
    </lineage>
</organism>
<dbReference type="EMBL" id="JAAMOD010000030">
    <property type="protein sequence ID" value="KAF5246230.1"/>
    <property type="molecule type" value="Genomic_DNA"/>
</dbReference>
<sequence>MVMGGDGPWAVAVMWTLTAVTFVFVILRIYTRVGVVKSFGIDDHVYNLAFFLLLVYTSFITVAAHYGFGQSMKDIENPDDLVGAILFEAIGQTFAVVGMAVAKWSLGLFLLRLVSTQWHKVLQCSPPKYLWDRRIPGRCQIDSTPVSILLCILCVLVDFFYALFPWLFIWGLQMKKREKIVILISLSLGVIAGACGIKRTIEVPQLSSSDYTKDTFGLIVWSSAEIAVTMICIGIPICRPLYKQYLDKLTSRDVSKYQEQSDGRSHPLRTFGGSTLRPDQIKKDDSSDGDSIKETERKLGIRGPFNKARAYAMQDERVRGDNQSDEQILGPEFRQSHQNNREALDKGIMVTYEVTTSRRDIESSHY</sequence>
<evidence type="ECO:0000259" key="8">
    <source>
        <dbReference type="Pfam" id="PF20684"/>
    </source>
</evidence>
<dbReference type="PANTHER" id="PTHR33048">
    <property type="entry name" value="PTH11-LIKE INTEGRAL MEMBRANE PROTEIN (AFU_ORTHOLOGUE AFUA_5G11245)"/>
    <property type="match status" value="1"/>
</dbReference>
<evidence type="ECO:0000256" key="7">
    <source>
        <dbReference type="SAM" id="Phobius"/>
    </source>
</evidence>
<evidence type="ECO:0000256" key="4">
    <source>
        <dbReference type="ARBA" id="ARBA00023136"/>
    </source>
</evidence>
<feature type="compositionally biased region" description="Basic and acidic residues" evidence="6">
    <location>
        <begin position="279"/>
        <end position="299"/>
    </location>
</feature>
<dbReference type="InterPro" id="IPR052337">
    <property type="entry name" value="SAT4-like"/>
</dbReference>
<keyword evidence="4 7" id="KW-0472">Membrane</keyword>
<evidence type="ECO:0000313" key="10">
    <source>
        <dbReference type="Proteomes" id="UP000537989"/>
    </source>
</evidence>
<dbReference type="AlphaFoldDB" id="A0AAN6HJK8"/>
<dbReference type="Pfam" id="PF20684">
    <property type="entry name" value="Fung_rhodopsin"/>
    <property type="match status" value="1"/>
</dbReference>
<dbReference type="GO" id="GO:0016020">
    <property type="term" value="C:membrane"/>
    <property type="evidence" value="ECO:0007669"/>
    <property type="project" value="UniProtKB-SubCell"/>
</dbReference>
<accession>A0AAN6HJK8</accession>
<keyword evidence="2 7" id="KW-0812">Transmembrane</keyword>
<feature type="compositionally biased region" description="Basic and acidic residues" evidence="6">
    <location>
        <begin position="256"/>
        <end position="265"/>
    </location>
</feature>
<feature type="region of interest" description="Disordered" evidence="6">
    <location>
        <begin position="316"/>
        <end position="341"/>
    </location>
</feature>
<comment type="subcellular location">
    <subcellularLocation>
        <location evidence="1">Membrane</location>
        <topology evidence="1">Multi-pass membrane protein</topology>
    </subcellularLocation>
</comment>
<comment type="similarity">
    <text evidence="5">Belongs to the SAT4 family.</text>
</comment>
<dbReference type="Proteomes" id="UP000537989">
    <property type="component" value="Unassembled WGS sequence"/>
</dbReference>
<keyword evidence="3 7" id="KW-1133">Transmembrane helix</keyword>
<evidence type="ECO:0000256" key="5">
    <source>
        <dbReference type="ARBA" id="ARBA00038359"/>
    </source>
</evidence>
<reference evidence="9 10" key="1">
    <citation type="submission" date="2020-02" db="EMBL/GenBank/DDBJ databases">
        <title>Identification and distribution of gene clusters putatively required for synthesis of sphingolipid metabolism inhibitors in phylogenetically diverse species of the filamentous fungus Fusarium.</title>
        <authorList>
            <person name="Kim H.-S."/>
            <person name="Busman M."/>
            <person name="Brown D.W."/>
            <person name="Divon H."/>
            <person name="Uhlig S."/>
            <person name="Proctor R.H."/>
        </authorList>
    </citation>
    <scope>NUCLEOTIDE SEQUENCE [LARGE SCALE GENOMIC DNA]</scope>
    <source>
        <strain evidence="9 10">NRRL 2903</strain>
    </source>
</reference>
<evidence type="ECO:0000256" key="6">
    <source>
        <dbReference type="SAM" id="MobiDB-lite"/>
    </source>
</evidence>
<feature type="transmembrane region" description="Helical" evidence="7">
    <location>
        <begin position="81"/>
        <end position="102"/>
    </location>
</feature>
<feature type="transmembrane region" description="Helical" evidence="7">
    <location>
        <begin position="219"/>
        <end position="242"/>
    </location>
</feature>
<feature type="transmembrane region" description="Helical" evidence="7">
    <location>
        <begin position="12"/>
        <end position="30"/>
    </location>
</feature>
<evidence type="ECO:0000256" key="2">
    <source>
        <dbReference type="ARBA" id="ARBA00022692"/>
    </source>
</evidence>
<evidence type="ECO:0000256" key="1">
    <source>
        <dbReference type="ARBA" id="ARBA00004141"/>
    </source>
</evidence>
<evidence type="ECO:0000256" key="3">
    <source>
        <dbReference type="ARBA" id="ARBA00022989"/>
    </source>
</evidence>
<feature type="transmembrane region" description="Helical" evidence="7">
    <location>
        <begin position="180"/>
        <end position="199"/>
    </location>
</feature>